<feature type="domain" description="Glycosyl hydrolase family 32 C-terminal" evidence="7">
    <location>
        <begin position="399"/>
        <end position="457"/>
    </location>
</feature>
<dbReference type="InterPro" id="IPR001362">
    <property type="entry name" value="Glyco_hydro_32"/>
</dbReference>
<dbReference type="InterPro" id="IPR013189">
    <property type="entry name" value="Glyco_hydro_32_C"/>
</dbReference>
<dbReference type="OrthoDB" id="9776657at2"/>
<dbReference type="Gene3D" id="2.115.10.20">
    <property type="entry name" value="Glycosyl hydrolase domain, family 43"/>
    <property type="match status" value="1"/>
</dbReference>
<keyword evidence="9" id="KW-1185">Reference proteome</keyword>
<gene>
    <name evidence="8" type="ORF">CMUST_06075</name>
</gene>
<keyword evidence="3 5" id="KW-0378">Hydrolase</keyword>
<dbReference type="GO" id="GO:0005975">
    <property type="term" value="P:carbohydrate metabolic process"/>
    <property type="evidence" value="ECO:0007669"/>
    <property type="project" value="InterPro"/>
</dbReference>
<dbReference type="PATRIC" id="fig|571915.4.peg.1292"/>
<reference evidence="8 9" key="1">
    <citation type="journal article" date="2015" name="Genome Announc.">
        <title>Complete Genome Sequence of the Type Strain Corynebacterium mustelae DSM 45274, Isolated from Various Tissues of a Male Ferret with Lethal Sepsis.</title>
        <authorList>
            <person name="Ruckert C."/>
            <person name="Eimer J."/>
            <person name="Winkler A."/>
            <person name="Tauch A."/>
        </authorList>
    </citation>
    <scope>NUCLEOTIDE SEQUENCE [LARGE SCALE GENOMIC DNA]</scope>
    <source>
        <strain evidence="8 9">DSM 45274</strain>
    </source>
</reference>
<evidence type="ECO:0000313" key="9">
    <source>
        <dbReference type="Proteomes" id="UP000035199"/>
    </source>
</evidence>
<dbReference type="Proteomes" id="UP000035199">
    <property type="component" value="Chromosome"/>
</dbReference>
<proteinExistence type="inferred from homology"/>
<dbReference type="GO" id="GO:0004564">
    <property type="term" value="F:beta-fructofuranosidase activity"/>
    <property type="evidence" value="ECO:0007669"/>
    <property type="project" value="UniProtKB-EC"/>
</dbReference>
<comment type="similarity">
    <text evidence="1 5">Belongs to the glycosyl hydrolase 32 family.</text>
</comment>
<dbReference type="InterPro" id="IPR051214">
    <property type="entry name" value="GH32_Enzymes"/>
</dbReference>
<evidence type="ECO:0000313" key="8">
    <source>
        <dbReference type="EMBL" id="AKK05551.1"/>
    </source>
</evidence>
<dbReference type="KEGG" id="cmv:CMUST_06075"/>
<evidence type="ECO:0000256" key="3">
    <source>
        <dbReference type="ARBA" id="ARBA00022801"/>
    </source>
</evidence>
<dbReference type="SUPFAM" id="SSF75005">
    <property type="entry name" value="Arabinanase/levansucrase/invertase"/>
    <property type="match status" value="1"/>
</dbReference>
<evidence type="ECO:0000256" key="5">
    <source>
        <dbReference type="RuleBase" id="RU362110"/>
    </source>
</evidence>
<name>A0A0G3GWJ6_9CORY</name>
<dbReference type="STRING" id="571915.CMUST_06075"/>
<dbReference type="PANTHER" id="PTHR43101">
    <property type="entry name" value="BETA-FRUCTOSIDASE"/>
    <property type="match status" value="1"/>
</dbReference>
<dbReference type="EC" id="3.2.1.26" evidence="2"/>
<evidence type="ECO:0000259" key="7">
    <source>
        <dbReference type="Pfam" id="PF08244"/>
    </source>
</evidence>
<evidence type="ECO:0000256" key="4">
    <source>
        <dbReference type="ARBA" id="ARBA00023295"/>
    </source>
</evidence>
<dbReference type="Pfam" id="PF08244">
    <property type="entry name" value="Glyco_hydro_32C"/>
    <property type="match status" value="1"/>
</dbReference>
<evidence type="ECO:0000256" key="2">
    <source>
        <dbReference type="ARBA" id="ARBA00012758"/>
    </source>
</evidence>
<dbReference type="RefSeq" id="WP_047261738.1">
    <property type="nucleotide sequence ID" value="NZ_CP011542.1"/>
</dbReference>
<dbReference type="AlphaFoldDB" id="A0A0G3GWJ6"/>
<feature type="domain" description="Glycosyl hydrolase family 32 N-terminal" evidence="6">
    <location>
        <begin position="8"/>
        <end position="335"/>
    </location>
</feature>
<dbReference type="Pfam" id="PF00251">
    <property type="entry name" value="Glyco_hydro_32N"/>
    <property type="match status" value="1"/>
</dbReference>
<keyword evidence="4 5" id="KW-0326">Glycosidase</keyword>
<dbReference type="Gene3D" id="2.60.120.560">
    <property type="entry name" value="Exo-inulinase, domain 1"/>
    <property type="match status" value="1"/>
</dbReference>
<organism evidence="8 9">
    <name type="scientific">Corynebacterium mustelae</name>
    <dbReference type="NCBI Taxonomy" id="571915"/>
    <lineage>
        <taxon>Bacteria</taxon>
        <taxon>Bacillati</taxon>
        <taxon>Actinomycetota</taxon>
        <taxon>Actinomycetes</taxon>
        <taxon>Mycobacteriales</taxon>
        <taxon>Corynebacteriaceae</taxon>
        <taxon>Corynebacterium</taxon>
    </lineage>
</organism>
<dbReference type="InterPro" id="IPR013320">
    <property type="entry name" value="ConA-like_dom_sf"/>
</dbReference>
<accession>A0A0G3GWJ6</accession>
<dbReference type="SUPFAM" id="SSF49899">
    <property type="entry name" value="Concanavalin A-like lectins/glucanases"/>
    <property type="match status" value="1"/>
</dbReference>
<evidence type="ECO:0000256" key="1">
    <source>
        <dbReference type="ARBA" id="ARBA00009902"/>
    </source>
</evidence>
<dbReference type="SMART" id="SM00640">
    <property type="entry name" value="Glyco_32"/>
    <property type="match status" value="1"/>
</dbReference>
<evidence type="ECO:0000259" key="6">
    <source>
        <dbReference type="Pfam" id="PF00251"/>
    </source>
</evidence>
<reference evidence="9" key="2">
    <citation type="submission" date="2015-05" db="EMBL/GenBank/DDBJ databases">
        <title>Complete genome sequence of Corynebacterium mustelae DSM 45274, isolated from various tissues of a male ferret with lethal sepsis.</title>
        <authorList>
            <person name="Ruckert C."/>
            <person name="Albersmeier A."/>
            <person name="Winkler A."/>
            <person name="Tauch A."/>
        </authorList>
    </citation>
    <scope>NUCLEOTIDE SEQUENCE [LARGE SCALE GENOMIC DNA]</scope>
    <source>
        <strain evidence="9">DSM 45274</strain>
    </source>
</reference>
<protein>
    <recommendedName>
        <fullName evidence="2">beta-fructofuranosidase</fullName>
        <ecNumber evidence="2">3.2.1.26</ecNumber>
    </recommendedName>
</protein>
<dbReference type="PANTHER" id="PTHR43101:SF1">
    <property type="entry name" value="BETA-FRUCTOSIDASE"/>
    <property type="match status" value="1"/>
</dbReference>
<dbReference type="EMBL" id="CP011542">
    <property type="protein sequence ID" value="AKK05551.1"/>
    <property type="molecule type" value="Genomic_DNA"/>
</dbReference>
<sequence>MTHRPELHVTPGTGILDAPAGALFDGESWHIFHQFRPRDTEGARWAHQFAEDEPFVFEECDDVLAPDTGEIDLRAGSVVTIGDDVMLYFTAVTEAGRSIHAAKIGDIVATTETVSDIPWEVDPNVQRLGEVVGDQAGLTRFRSPCVVPDWQDSSDREYGHQDWLMLAVTGSADDPILVILRSSDGLTWQLQGPLSFVGETGIDSACIVSPRIIRLRDEVRDELYDVLIITIEQGGIDISGYLVGTLSGTTFTVSEPFRRIDHGHDFTRPRNTNQYCRTPDLMKSYNDAHIFGLMNGVGRLDDGHQHESYLKEDWANCLSLPRRVTLQDGVLYQTPAAGLIHAVEESDHAKVFTMVFEVPPGESLTVELIDSIGQVAATITHYGDHLELDRSMNPHHSGDAVAVAPLGEDDTDAVTIVTDGSTVEVFADGGQVALASRVYFTGTCEDFIIHHTKGVEVEHYDVITPTMSLMNDYLDAIDEGVIR</sequence>
<dbReference type="InterPro" id="IPR023296">
    <property type="entry name" value="Glyco_hydro_beta-prop_sf"/>
</dbReference>
<dbReference type="InterPro" id="IPR013148">
    <property type="entry name" value="Glyco_hydro_32_N"/>
</dbReference>